<keyword evidence="1" id="KW-0732">Signal</keyword>
<proteinExistence type="predicted"/>
<gene>
    <name evidence="2" type="ORF">SAMN05192549_11721</name>
</gene>
<dbReference type="STRING" id="551987.SAMN05192549_11721"/>
<evidence type="ECO:0000313" key="2">
    <source>
        <dbReference type="EMBL" id="SHN43467.1"/>
    </source>
</evidence>
<accession>A0A1M7RAZ5</accession>
<protein>
    <submittedName>
        <fullName evidence="2">Uncharacterized protein</fullName>
    </submittedName>
</protein>
<feature type="signal peptide" evidence="1">
    <location>
        <begin position="1"/>
        <end position="20"/>
    </location>
</feature>
<organism evidence="2 3">
    <name type="scientific">Duganella sacchari</name>
    <dbReference type="NCBI Taxonomy" id="551987"/>
    <lineage>
        <taxon>Bacteria</taxon>
        <taxon>Pseudomonadati</taxon>
        <taxon>Pseudomonadota</taxon>
        <taxon>Betaproteobacteria</taxon>
        <taxon>Burkholderiales</taxon>
        <taxon>Oxalobacteraceae</taxon>
        <taxon>Telluria group</taxon>
        <taxon>Duganella</taxon>
    </lineage>
</organism>
<dbReference type="AlphaFoldDB" id="A0A1M7RAZ5"/>
<evidence type="ECO:0000256" key="1">
    <source>
        <dbReference type="SAM" id="SignalP"/>
    </source>
</evidence>
<reference evidence="3" key="1">
    <citation type="submission" date="2016-11" db="EMBL/GenBank/DDBJ databases">
        <authorList>
            <person name="Varghese N."/>
            <person name="Submissions S."/>
        </authorList>
    </citation>
    <scope>NUCLEOTIDE SEQUENCE [LARGE SCALE GENOMIC DNA]</scope>
    <source>
        <strain evidence="3">Sac-22</strain>
    </source>
</reference>
<feature type="chain" id="PRO_5012252417" evidence="1">
    <location>
        <begin position="21"/>
        <end position="223"/>
    </location>
</feature>
<dbReference type="Proteomes" id="UP000184339">
    <property type="component" value="Unassembled WGS sequence"/>
</dbReference>
<keyword evidence="3" id="KW-1185">Reference proteome</keyword>
<dbReference type="EMBL" id="FRCX01000017">
    <property type="protein sequence ID" value="SHN43467.1"/>
    <property type="molecule type" value="Genomic_DNA"/>
</dbReference>
<dbReference type="RefSeq" id="WP_072789556.1">
    <property type="nucleotide sequence ID" value="NZ_FRCX01000017.1"/>
</dbReference>
<sequence length="223" mass="23796">MKRFLAAAVLALICSAPALAATLPGHYYLNGRSEVGSELLLKADGTFQWALMYGAVDQYAHGTWAAKGDEVTLTSAPQEKPDFALFEADDYGRTKPAEPGLWVAIVGFPHEGPLAEVEVLFESASGKTATAVSKRNGDAITNMPGGEQWQRAGLRMKGAATDYQWINLPADRAKARLAGFTVKNREAFTPSAFKTMTLTVEGNALHADSKSGLGIGGTYEKAK</sequence>
<name>A0A1M7RAZ5_9BURK</name>
<dbReference type="OrthoDB" id="9812708at2"/>
<evidence type="ECO:0000313" key="3">
    <source>
        <dbReference type="Proteomes" id="UP000184339"/>
    </source>
</evidence>